<dbReference type="PANTHER" id="PTHR11820:SF7">
    <property type="entry name" value="ACYLPYRUVASE FAHD1, MITOCHONDRIAL"/>
    <property type="match status" value="1"/>
</dbReference>
<dbReference type="EC" id="4.3.2.3" evidence="4"/>
<dbReference type="InterPro" id="IPR018833">
    <property type="entry name" value="Rv2993c-like_N"/>
</dbReference>
<dbReference type="Pfam" id="PF10370">
    <property type="entry name" value="Rv2993c-like_N"/>
    <property type="match status" value="1"/>
</dbReference>
<dbReference type="AlphaFoldDB" id="A0A1J5S1A5"/>
<dbReference type="GO" id="GO:0050385">
    <property type="term" value="F:ureidoglycolate lyase activity"/>
    <property type="evidence" value="ECO:0007669"/>
    <property type="project" value="UniProtKB-EC"/>
</dbReference>
<keyword evidence="4" id="KW-0456">Lyase</keyword>
<dbReference type="EMBL" id="MLJW01000079">
    <property type="protein sequence ID" value="OIR01874.1"/>
    <property type="molecule type" value="Genomic_DNA"/>
</dbReference>
<reference evidence="4" key="1">
    <citation type="submission" date="2016-10" db="EMBL/GenBank/DDBJ databases">
        <title>Sequence of Gallionella enrichment culture.</title>
        <authorList>
            <person name="Poehlein A."/>
            <person name="Muehling M."/>
            <person name="Daniel R."/>
        </authorList>
    </citation>
    <scope>NUCLEOTIDE SEQUENCE</scope>
</reference>
<evidence type="ECO:0000259" key="3">
    <source>
        <dbReference type="Pfam" id="PF10370"/>
    </source>
</evidence>
<dbReference type="SUPFAM" id="SSF56529">
    <property type="entry name" value="FAH"/>
    <property type="match status" value="1"/>
</dbReference>
<feature type="domain" description="Rv2993c-like N-terminal" evidence="3">
    <location>
        <begin position="4"/>
        <end position="46"/>
    </location>
</feature>
<sequence length="260" mass="28232">MAQWIAFTHQGKSGFGQVEGDQVVVYEGDMFAAPRRTGANLALADISVDLPCRPGKLIALWNNYHAQAAKQNLAIPAEPLYLIKAPNSYCAHEHVVQPPASYDGRVVYEGELGIVIGRKSKGLDEEEARQAIFGFTCINDITALDLINRDAAFAQWTRAKSFDGFGVIGPVIATGLDWSTLYVRTRVNERERQNYPCNDMIFSPEKIVQALSQDMTLEPGDVIACGTSLGVMPMKPGSVVEVCIDGIGTLRNQFGAAGPV</sequence>
<feature type="domain" description="Fumarylacetoacetase-like C-terminal" evidence="2">
    <location>
        <begin position="57"/>
        <end position="254"/>
    </location>
</feature>
<name>A0A1J5S1A5_9ZZZZ</name>
<dbReference type="InterPro" id="IPR011234">
    <property type="entry name" value="Fumarylacetoacetase-like_C"/>
</dbReference>
<evidence type="ECO:0000313" key="4">
    <source>
        <dbReference type="EMBL" id="OIR01874.1"/>
    </source>
</evidence>
<gene>
    <name evidence="4" type="ORF">GALL_159610</name>
</gene>
<dbReference type="InterPro" id="IPR036663">
    <property type="entry name" value="Fumarylacetoacetase_C_sf"/>
</dbReference>
<dbReference type="GO" id="GO:0018773">
    <property type="term" value="F:acetylpyruvate hydrolase activity"/>
    <property type="evidence" value="ECO:0007669"/>
    <property type="project" value="TreeGrafter"/>
</dbReference>
<dbReference type="PANTHER" id="PTHR11820">
    <property type="entry name" value="ACYLPYRUVASE"/>
    <property type="match status" value="1"/>
</dbReference>
<protein>
    <submittedName>
        <fullName evidence="4">Ureidoglycolate lyase</fullName>
        <ecNumber evidence="4">4.3.2.3</ecNumber>
    </submittedName>
</protein>
<dbReference type="GO" id="GO:0046872">
    <property type="term" value="F:metal ion binding"/>
    <property type="evidence" value="ECO:0007669"/>
    <property type="project" value="UniProtKB-KW"/>
</dbReference>
<evidence type="ECO:0000259" key="2">
    <source>
        <dbReference type="Pfam" id="PF01557"/>
    </source>
</evidence>
<accession>A0A1J5S1A5</accession>
<dbReference type="Pfam" id="PF01557">
    <property type="entry name" value="FAA_hydrolase"/>
    <property type="match status" value="1"/>
</dbReference>
<dbReference type="Gene3D" id="3.90.850.10">
    <property type="entry name" value="Fumarylacetoacetase-like, C-terminal domain"/>
    <property type="match status" value="1"/>
</dbReference>
<organism evidence="4">
    <name type="scientific">mine drainage metagenome</name>
    <dbReference type="NCBI Taxonomy" id="410659"/>
    <lineage>
        <taxon>unclassified sequences</taxon>
        <taxon>metagenomes</taxon>
        <taxon>ecological metagenomes</taxon>
    </lineage>
</organism>
<comment type="caution">
    <text evidence="4">The sequence shown here is derived from an EMBL/GenBank/DDBJ whole genome shotgun (WGS) entry which is preliminary data.</text>
</comment>
<keyword evidence="1" id="KW-0479">Metal-binding</keyword>
<evidence type="ECO:0000256" key="1">
    <source>
        <dbReference type="ARBA" id="ARBA00022723"/>
    </source>
</evidence>
<proteinExistence type="predicted"/>